<feature type="transmembrane region" description="Helical" evidence="1">
    <location>
        <begin position="171"/>
        <end position="187"/>
    </location>
</feature>
<feature type="transmembrane region" description="Helical" evidence="1">
    <location>
        <begin position="362"/>
        <end position="386"/>
    </location>
</feature>
<organism evidence="2">
    <name type="scientific">Enterococcus faecalis</name>
    <name type="common">Streptococcus faecalis</name>
    <dbReference type="NCBI Taxonomy" id="1351"/>
    <lineage>
        <taxon>Bacteria</taxon>
        <taxon>Bacillati</taxon>
        <taxon>Bacillota</taxon>
        <taxon>Bacilli</taxon>
        <taxon>Lactobacillales</taxon>
        <taxon>Enterococcaceae</taxon>
        <taxon>Enterococcus</taxon>
    </lineage>
</organism>
<accession>F6KLN7</accession>
<reference evidence="2" key="1">
    <citation type="journal article" date="2011" name="PLoS ONE">
        <title>Intra- and Interspecies Genomic Transfer of the Enterococcus faecalis Pathogenicity Island.</title>
        <authorList>
            <person name="Laverde Gomez J.A."/>
            <person name="Hendrickx A.P."/>
            <person name="Willems R.J."/>
            <person name="Top J."/>
            <person name="Sava I."/>
            <person name="Huebner J."/>
            <person name="Witte W."/>
            <person name="Werner G."/>
        </authorList>
    </citation>
    <scope>NUCLEOTIDE SEQUENCE</scope>
    <source>
        <strain evidence="2">OG1RF x UW3114 T-12</strain>
        <plasmid evidence="2">pLG2</plasmid>
    </source>
</reference>
<feature type="transmembrane region" description="Helical" evidence="1">
    <location>
        <begin position="420"/>
        <end position="439"/>
    </location>
</feature>
<feature type="transmembrane region" description="Helical" evidence="1">
    <location>
        <begin position="215"/>
        <end position="233"/>
    </location>
</feature>
<keyword evidence="1" id="KW-0472">Membrane</keyword>
<feature type="transmembrane region" description="Helical" evidence="1">
    <location>
        <begin position="306"/>
        <end position="322"/>
    </location>
</feature>
<sequence length="442" mass="50103">MSLKKMEDRSDIVINKVEKRDILILSSFVFVVMLIYNFGIKQMEFGDDAFFLKQFTHDFQSNYYEFLKFRYNEWTSRLVIEIALTQAVQHVFLWRVLNAIAMSIVAIVPALLFNSDNSRRGLIIGTGMSLLIPASMINNAGWIATTTNYVWVMAAALLSIWPIMNYIRGKSVNWVSLILSLVFLIYATNQEQMVVIMLVSLLILAGILFLSKKNILITLPHIAIVIASFVFILTCKGNAARNVQETKQWLPNFSSYSIFDKLQIGYSSTLKALFFEWSPLMLAFVLLILTAGLVKNGTLVKKMISGIPLLTYLICTRFNAIIDQTYDIASGKTYMSLLVLLTGLVFLYVIGIFGASNNTLEFLSVIFLLILGVGSRIMMGFSPTIWVSGSRTYYFTYVLIMMSGVYLISQLPKNNQSRTFKVLCGYFLVLVLLLIMMYTKIL</sequence>
<feature type="transmembrane region" description="Helical" evidence="1">
    <location>
        <begin position="193"/>
        <end position="210"/>
    </location>
</feature>
<feature type="transmembrane region" description="Helical" evidence="1">
    <location>
        <begin position="21"/>
        <end position="40"/>
    </location>
</feature>
<keyword evidence="2" id="KW-0614">Plasmid</keyword>
<feature type="transmembrane region" description="Helical" evidence="1">
    <location>
        <begin position="277"/>
        <end position="294"/>
    </location>
</feature>
<feature type="transmembrane region" description="Helical" evidence="1">
    <location>
        <begin position="148"/>
        <end position="164"/>
    </location>
</feature>
<keyword evidence="1" id="KW-0812">Transmembrane</keyword>
<evidence type="ECO:0000256" key="1">
    <source>
        <dbReference type="SAM" id="Phobius"/>
    </source>
</evidence>
<feature type="transmembrane region" description="Helical" evidence="1">
    <location>
        <begin position="392"/>
        <end position="408"/>
    </location>
</feature>
<keyword evidence="1" id="KW-1133">Transmembrane helix</keyword>
<name>F6KLN7_ENTFL</name>
<protein>
    <submittedName>
        <fullName evidence="2">Uncharacterized protein</fullName>
    </submittedName>
</protein>
<feature type="transmembrane region" description="Helical" evidence="1">
    <location>
        <begin position="121"/>
        <end position="142"/>
    </location>
</feature>
<feature type="transmembrane region" description="Helical" evidence="1">
    <location>
        <begin position="334"/>
        <end position="355"/>
    </location>
</feature>
<evidence type="ECO:0000313" key="2">
    <source>
        <dbReference type="EMBL" id="AEF32578.1"/>
    </source>
</evidence>
<dbReference type="AlphaFoldDB" id="F6KLN7"/>
<gene>
    <name evidence="2" type="ORF">pLG2-0018</name>
</gene>
<feature type="transmembrane region" description="Helical" evidence="1">
    <location>
        <begin position="92"/>
        <end position="114"/>
    </location>
</feature>
<dbReference type="EMBL" id="HQ426665">
    <property type="protein sequence ID" value="AEF32578.1"/>
    <property type="molecule type" value="Genomic_DNA"/>
</dbReference>
<geneLocation type="plasmid" evidence="2">
    <name>pLG2</name>
</geneLocation>
<proteinExistence type="predicted"/>